<feature type="domain" description="Flavin reductase like" evidence="2">
    <location>
        <begin position="15"/>
        <end position="160"/>
    </location>
</feature>
<evidence type="ECO:0000313" key="4">
    <source>
        <dbReference type="Proteomes" id="UP001501752"/>
    </source>
</evidence>
<proteinExistence type="predicted"/>
<dbReference type="EMBL" id="BAABIS010000001">
    <property type="protein sequence ID" value="GAA4849796.1"/>
    <property type="molecule type" value="Genomic_DNA"/>
</dbReference>
<evidence type="ECO:0000256" key="1">
    <source>
        <dbReference type="ARBA" id="ARBA00023002"/>
    </source>
</evidence>
<dbReference type="Pfam" id="PF01613">
    <property type="entry name" value="Flavin_Reduct"/>
    <property type="match status" value="1"/>
</dbReference>
<dbReference type="SUPFAM" id="SSF50475">
    <property type="entry name" value="FMN-binding split barrel"/>
    <property type="match status" value="1"/>
</dbReference>
<keyword evidence="4" id="KW-1185">Reference proteome</keyword>
<keyword evidence="1" id="KW-0560">Oxidoreductase</keyword>
<dbReference type="PANTHER" id="PTHR30466">
    <property type="entry name" value="FLAVIN REDUCTASE"/>
    <property type="match status" value="1"/>
</dbReference>
<comment type="caution">
    <text evidence="3">The sequence shown here is derived from an EMBL/GenBank/DDBJ whole genome shotgun (WGS) entry which is preliminary data.</text>
</comment>
<accession>A0ABP9DS53</accession>
<sequence>MQPYPVDPGELREAMGRWPSGVTVVTTADPATGRPWGFTATSFTSLSMRPPLVLVCLDLGAECRPAFQRAAGFAVHILRSGQRGTAERFATRGADKFADGVGVRRGLYDVPLLDGAAATLECRLTERLPGGDHLILIGAVQRVTPGPDEPLLYHRRAFVELPAPALG</sequence>
<dbReference type="RefSeq" id="WP_345697186.1">
    <property type="nucleotide sequence ID" value="NZ_BAABIS010000001.1"/>
</dbReference>
<dbReference type="SMART" id="SM00903">
    <property type="entry name" value="Flavin_Reduct"/>
    <property type="match status" value="1"/>
</dbReference>
<reference evidence="4" key="1">
    <citation type="journal article" date="2019" name="Int. J. Syst. Evol. Microbiol.">
        <title>The Global Catalogue of Microorganisms (GCM) 10K type strain sequencing project: providing services to taxonomists for standard genome sequencing and annotation.</title>
        <authorList>
            <consortium name="The Broad Institute Genomics Platform"/>
            <consortium name="The Broad Institute Genome Sequencing Center for Infectious Disease"/>
            <person name="Wu L."/>
            <person name="Ma J."/>
        </authorList>
    </citation>
    <scope>NUCLEOTIDE SEQUENCE [LARGE SCALE GENOMIC DNA]</scope>
    <source>
        <strain evidence="4">JCM 13006</strain>
    </source>
</reference>
<dbReference type="InterPro" id="IPR050268">
    <property type="entry name" value="NADH-dep_flavin_reductase"/>
</dbReference>
<organism evidence="3 4">
    <name type="scientific">Kitasatospora terrestris</name>
    <dbReference type="NCBI Taxonomy" id="258051"/>
    <lineage>
        <taxon>Bacteria</taxon>
        <taxon>Bacillati</taxon>
        <taxon>Actinomycetota</taxon>
        <taxon>Actinomycetes</taxon>
        <taxon>Kitasatosporales</taxon>
        <taxon>Streptomycetaceae</taxon>
        <taxon>Kitasatospora</taxon>
    </lineage>
</organism>
<evidence type="ECO:0000259" key="2">
    <source>
        <dbReference type="SMART" id="SM00903"/>
    </source>
</evidence>
<protein>
    <recommendedName>
        <fullName evidence="2">Flavin reductase like domain-containing protein</fullName>
    </recommendedName>
</protein>
<gene>
    <name evidence="3" type="ORF">GCM10023235_28390</name>
</gene>
<dbReference type="Gene3D" id="2.30.110.10">
    <property type="entry name" value="Electron Transport, Fmn-binding Protein, Chain A"/>
    <property type="match status" value="1"/>
</dbReference>
<dbReference type="InterPro" id="IPR002563">
    <property type="entry name" value="Flavin_Rdtase-like_dom"/>
</dbReference>
<dbReference type="InterPro" id="IPR012349">
    <property type="entry name" value="Split_barrel_FMN-bd"/>
</dbReference>
<dbReference type="PANTHER" id="PTHR30466:SF1">
    <property type="entry name" value="FMN REDUCTASE (NADH) RUTF"/>
    <property type="match status" value="1"/>
</dbReference>
<evidence type="ECO:0000313" key="3">
    <source>
        <dbReference type="EMBL" id="GAA4849796.1"/>
    </source>
</evidence>
<name>A0ABP9DS53_9ACTN</name>
<dbReference type="Proteomes" id="UP001501752">
    <property type="component" value="Unassembled WGS sequence"/>
</dbReference>